<dbReference type="RefSeq" id="WP_182633102.1">
    <property type="nucleotide sequence ID" value="NZ_JAALDM010000224.1"/>
</dbReference>
<comment type="caution">
    <text evidence="3">The sequence shown here is derived from an EMBL/GenBank/DDBJ whole genome shotgun (WGS) entry which is preliminary data.</text>
</comment>
<dbReference type="EMBL" id="JBHMDY010000001">
    <property type="protein sequence ID" value="MFB9258541.1"/>
    <property type="molecule type" value="Genomic_DNA"/>
</dbReference>
<accession>A0ABV5JLE7</accession>
<dbReference type="SUPFAM" id="SSF54909">
    <property type="entry name" value="Dimeric alpha+beta barrel"/>
    <property type="match status" value="1"/>
</dbReference>
<dbReference type="InterPro" id="IPR005545">
    <property type="entry name" value="YCII"/>
</dbReference>
<evidence type="ECO:0000313" key="4">
    <source>
        <dbReference type="Proteomes" id="UP001589700"/>
    </source>
</evidence>
<feature type="domain" description="YCII-related" evidence="2">
    <location>
        <begin position="14"/>
        <end position="115"/>
    </location>
</feature>
<dbReference type="InterPro" id="IPR011008">
    <property type="entry name" value="Dimeric_a/b-barrel"/>
</dbReference>
<proteinExistence type="inferred from homology"/>
<dbReference type="Gene3D" id="3.30.70.1060">
    <property type="entry name" value="Dimeric alpha+beta barrel"/>
    <property type="match status" value="1"/>
</dbReference>
<dbReference type="Proteomes" id="UP001589700">
    <property type="component" value="Unassembled WGS sequence"/>
</dbReference>
<dbReference type="PANTHER" id="PTHR35174:SF3">
    <property type="entry name" value="BLL7171 PROTEIN"/>
    <property type="match status" value="1"/>
</dbReference>
<comment type="similarity">
    <text evidence="1">Belongs to the YciI family.</text>
</comment>
<keyword evidence="4" id="KW-1185">Reference proteome</keyword>
<evidence type="ECO:0000259" key="2">
    <source>
        <dbReference type="Pfam" id="PF03795"/>
    </source>
</evidence>
<name>A0ABV5JLE7_9ACTN</name>
<evidence type="ECO:0000313" key="3">
    <source>
        <dbReference type="EMBL" id="MFB9258541.1"/>
    </source>
</evidence>
<sequence length="130" mass="14119">MRYSLVFHAPELDEAGPRPTDEQIAEMQRLMNDYVAALVDAGVLVTAEMLEPSASTTTVSRRTGSTVIEDGPFVEARESLAGVFVLEVDTHDAALAWAEKFPGGSYGVVEVRRVAVYADETGWQTPCTPE</sequence>
<gene>
    <name evidence="3" type="ORF">ACFFVD_01860</name>
</gene>
<dbReference type="Pfam" id="PF03795">
    <property type="entry name" value="YCII"/>
    <property type="match status" value="1"/>
</dbReference>
<protein>
    <submittedName>
        <fullName evidence="3">YciI family protein</fullName>
    </submittedName>
</protein>
<reference evidence="3 4" key="1">
    <citation type="submission" date="2024-09" db="EMBL/GenBank/DDBJ databases">
        <authorList>
            <person name="Sun Q."/>
            <person name="Mori K."/>
        </authorList>
    </citation>
    <scope>NUCLEOTIDE SEQUENCE [LARGE SCALE GENOMIC DNA]</scope>
    <source>
        <strain evidence="3 4">CCM 7659</strain>
    </source>
</reference>
<evidence type="ECO:0000256" key="1">
    <source>
        <dbReference type="ARBA" id="ARBA00007689"/>
    </source>
</evidence>
<organism evidence="3 4">
    <name type="scientific">Dietzia aerolata</name>
    <dbReference type="NCBI Taxonomy" id="595984"/>
    <lineage>
        <taxon>Bacteria</taxon>
        <taxon>Bacillati</taxon>
        <taxon>Actinomycetota</taxon>
        <taxon>Actinomycetes</taxon>
        <taxon>Mycobacteriales</taxon>
        <taxon>Dietziaceae</taxon>
        <taxon>Dietzia</taxon>
    </lineage>
</organism>
<dbReference type="PANTHER" id="PTHR35174">
    <property type="entry name" value="BLL7171 PROTEIN-RELATED"/>
    <property type="match status" value="1"/>
</dbReference>